<keyword evidence="4" id="KW-1185">Reference proteome</keyword>
<keyword evidence="2" id="KW-0472">Membrane</keyword>
<dbReference type="Ensembl" id="ENSNBRT00000000752.1">
    <property type="protein sequence ID" value="ENSNBRP00000000705.1"/>
    <property type="gene ID" value="ENSNBRG00000000643.1"/>
</dbReference>
<dbReference type="GeneTree" id="ENSGT00940000173579"/>
<evidence type="ECO:0000313" key="4">
    <source>
        <dbReference type="Proteomes" id="UP000261580"/>
    </source>
</evidence>
<keyword evidence="2" id="KW-0812">Transmembrane</keyword>
<protein>
    <recommendedName>
        <fullName evidence="5">InaF motif containing 2</fullName>
    </recommendedName>
</protein>
<dbReference type="Pfam" id="PF15018">
    <property type="entry name" value="InaF-motif"/>
    <property type="match status" value="1"/>
</dbReference>
<name>A0A3Q4FYU1_NEOBR</name>
<evidence type="ECO:0000313" key="3">
    <source>
        <dbReference type="Ensembl" id="ENSNBRP00000000705.1"/>
    </source>
</evidence>
<dbReference type="PANTHER" id="PTHR34929:SF1">
    <property type="entry name" value="INAF MOTIF CONTAINING 2"/>
    <property type="match status" value="1"/>
</dbReference>
<dbReference type="PANTHER" id="PTHR34929">
    <property type="entry name" value="ZGC:153157"/>
    <property type="match status" value="1"/>
</dbReference>
<feature type="region of interest" description="Disordered" evidence="1">
    <location>
        <begin position="58"/>
        <end position="110"/>
    </location>
</feature>
<feature type="transmembrane region" description="Helical" evidence="2">
    <location>
        <begin position="33"/>
        <end position="53"/>
    </location>
</feature>
<dbReference type="AlphaFoldDB" id="A0A3Q4FYU1"/>
<keyword evidence="2" id="KW-1133">Transmembrane helix</keyword>
<evidence type="ECO:0000256" key="1">
    <source>
        <dbReference type="SAM" id="MobiDB-lite"/>
    </source>
</evidence>
<proteinExistence type="predicted"/>
<sequence length="142" mass="15474">MSGVLISSIPASCPGGRGCGSPHPLKWVRLATVFAYVLSVSLAAIILAIYYSLIWKPTSASSSGGKLVVPTPTDPPYLKQLPPTPTPQKRSVLHPQYRRSDNSRLSSEFAEPRMDTELHMLTDILLLLPRKEESSLLDPVPP</sequence>
<dbReference type="Proteomes" id="UP000261580">
    <property type="component" value="Unassembled WGS sequence"/>
</dbReference>
<organism evidence="3 4">
    <name type="scientific">Neolamprologus brichardi</name>
    <name type="common">Fairy cichlid</name>
    <name type="synonym">Lamprologus brichardi</name>
    <dbReference type="NCBI Taxonomy" id="32507"/>
    <lineage>
        <taxon>Eukaryota</taxon>
        <taxon>Metazoa</taxon>
        <taxon>Chordata</taxon>
        <taxon>Craniata</taxon>
        <taxon>Vertebrata</taxon>
        <taxon>Euteleostomi</taxon>
        <taxon>Actinopterygii</taxon>
        <taxon>Neopterygii</taxon>
        <taxon>Teleostei</taxon>
        <taxon>Neoteleostei</taxon>
        <taxon>Acanthomorphata</taxon>
        <taxon>Ovalentaria</taxon>
        <taxon>Cichlomorphae</taxon>
        <taxon>Cichliformes</taxon>
        <taxon>Cichlidae</taxon>
        <taxon>African cichlids</taxon>
        <taxon>Pseudocrenilabrinae</taxon>
        <taxon>Lamprologini</taxon>
        <taxon>Neolamprologus</taxon>
    </lineage>
</organism>
<reference evidence="3" key="2">
    <citation type="submission" date="2025-09" db="UniProtKB">
        <authorList>
            <consortium name="Ensembl"/>
        </authorList>
    </citation>
    <scope>IDENTIFICATION</scope>
</reference>
<evidence type="ECO:0000256" key="2">
    <source>
        <dbReference type="SAM" id="Phobius"/>
    </source>
</evidence>
<dbReference type="InterPro" id="IPR029162">
    <property type="entry name" value="InaF-motif"/>
</dbReference>
<accession>A0A3Q4FYU1</accession>
<reference evidence="3" key="1">
    <citation type="submission" date="2025-08" db="UniProtKB">
        <authorList>
            <consortium name="Ensembl"/>
        </authorList>
    </citation>
    <scope>IDENTIFICATION</scope>
</reference>
<evidence type="ECO:0008006" key="5">
    <source>
        <dbReference type="Google" id="ProtNLM"/>
    </source>
</evidence>
<dbReference type="Bgee" id="ENSNBRG00000000643">
    <property type="expression patterns" value="Expressed in brain and 3 other cell types or tissues"/>
</dbReference>